<dbReference type="EMBL" id="CAADFE010000079">
    <property type="protein sequence ID" value="VFJ75529.1"/>
    <property type="molecule type" value="Genomic_DNA"/>
</dbReference>
<reference evidence="2" key="1">
    <citation type="submission" date="2019-02" db="EMBL/GenBank/DDBJ databases">
        <authorList>
            <person name="Gruber-Vodicka R. H."/>
            <person name="Seah K. B. B."/>
        </authorList>
    </citation>
    <scope>NUCLEOTIDE SEQUENCE</scope>
    <source>
        <strain evidence="2">BECK_BZ131</strain>
    </source>
</reference>
<dbReference type="InterPro" id="IPR001680">
    <property type="entry name" value="WD40_rpt"/>
</dbReference>
<dbReference type="AlphaFoldDB" id="A0A450TZM0"/>
<proteinExistence type="predicted"/>
<protein>
    <submittedName>
        <fullName evidence="2">Uncharacterized protein</fullName>
    </submittedName>
</protein>
<keyword evidence="1" id="KW-0853">WD repeat</keyword>
<dbReference type="PROSITE" id="PS50294">
    <property type="entry name" value="WD_REPEATS_REGION"/>
    <property type="match status" value="1"/>
</dbReference>
<organism evidence="2">
    <name type="scientific">Candidatus Kentrum sp. FW</name>
    <dbReference type="NCBI Taxonomy" id="2126338"/>
    <lineage>
        <taxon>Bacteria</taxon>
        <taxon>Pseudomonadati</taxon>
        <taxon>Pseudomonadota</taxon>
        <taxon>Gammaproteobacteria</taxon>
        <taxon>Candidatus Kentrum</taxon>
    </lineage>
</organism>
<evidence type="ECO:0000256" key="1">
    <source>
        <dbReference type="PROSITE-ProRule" id="PRU00221"/>
    </source>
</evidence>
<feature type="repeat" description="WD" evidence="1">
    <location>
        <begin position="1"/>
        <end position="32"/>
    </location>
</feature>
<name>A0A450TZM0_9GAMM</name>
<dbReference type="PROSITE" id="PS50082">
    <property type="entry name" value="WD_REPEATS_2"/>
    <property type="match status" value="1"/>
</dbReference>
<accession>A0A450TZM0</accession>
<evidence type="ECO:0000313" key="2">
    <source>
        <dbReference type="EMBL" id="VFJ75529.1"/>
    </source>
</evidence>
<gene>
    <name evidence="2" type="ORF">BECKFW1821C_GA0114237_107911</name>
</gene>
<sequence length="140" mass="16115">MKHKHRLLGTEFSADESLILTWSEDGMVHLWDFGVDYDFPSEHLPLQVEVMTGTIMNDYGAVKTLSAEEWKRKHAKKQNGFRTGLTRWKGQLCSSPRTSMPDHPWAVCSKTSVEISQRPCISTPMRRKYRMAIPTPFSMV</sequence>